<protein>
    <submittedName>
        <fullName evidence="2">Uncharacterized protein</fullName>
    </submittedName>
</protein>
<evidence type="ECO:0000256" key="1">
    <source>
        <dbReference type="SAM" id="Phobius"/>
    </source>
</evidence>
<gene>
    <name evidence="2" type="ORF">FYK55_15665</name>
</gene>
<evidence type="ECO:0000313" key="2">
    <source>
        <dbReference type="EMBL" id="KAA5542238.1"/>
    </source>
</evidence>
<organism evidence="2 3">
    <name type="scientific">Roseiconus nitratireducens</name>
    <dbReference type="NCBI Taxonomy" id="2605748"/>
    <lineage>
        <taxon>Bacteria</taxon>
        <taxon>Pseudomonadati</taxon>
        <taxon>Planctomycetota</taxon>
        <taxon>Planctomycetia</taxon>
        <taxon>Pirellulales</taxon>
        <taxon>Pirellulaceae</taxon>
        <taxon>Roseiconus</taxon>
    </lineage>
</organism>
<dbReference type="AlphaFoldDB" id="A0A5M6D401"/>
<evidence type="ECO:0000313" key="3">
    <source>
        <dbReference type="Proteomes" id="UP000324479"/>
    </source>
</evidence>
<name>A0A5M6D401_9BACT</name>
<dbReference type="Proteomes" id="UP000324479">
    <property type="component" value="Unassembled WGS sequence"/>
</dbReference>
<keyword evidence="1" id="KW-0472">Membrane</keyword>
<reference evidence="2 3" key="1">
    <citation type="submission" date="2019-08" db="EMBL/GenBank/DDBJ databases">
        <authorList>
            <person name="Dhanesh K."/>
            <person name="Kumar G."/>
            <person name="Sasikala C."/>
            <person name="Venkata Ramana C."/>
        </authorList>
    </citation>
    <scope>NUCLEOTIDE SEQUENCE [LARGE SCALE GENOMIC DNA]</scope>
    <source>
        <strain evidence="2 3">JC645</strain>
    </source>
</reference>
<dbReference type="EMBL" id="VWOX01000008">
    <property type="protein sequence ID" value="KAA5542238.1"/>
    <property type="molecule type" value="Genomic_DNA"/>
</dbReference>
<accession>A0A5M6D401</accession>
<proteinExistence type="predicted"/>
<keyword evidence="1" id="KW-1133">Transmembrane helix</keyword>
<keyword evidence="3" id="KW-1185">Reference proteome</keyword>
<feature type="transmembrane region" description="Helical" evidence="1">
    <location>
        <begin position="32"/>
        <end position="57"/>
    </location>
</feature>
<feature type="transmembrane region" description="Helical" evidence="1">
    <location>
        <begin position="117"/>
        <end position="139"/>
    </location>
</feature>
<comment type="caution">
    <text evidence="2">The sequence shown here is derived from an EMBL/GenBank/DDBJ whole genome shotgun (WGS) entry which is preliminary data.</text>
</comment>
<keyword evidence="1" id="KW-0812">Transmembrane</keyword>
<dbReference type="RefSeq" id="WP_161604536.1">
    <property type="nucleotide sequence ID" value="NZ_VWOX01000008.1"/>
</dbReference>
<sequence>MAVPKLGELRQLPRVESAPQDRPPPPTAAPSVGANIAFIMLSLIAAAALLGAAYCGIRWALIEADENTETHMAEIAARYEKVDPSVLIREYEDMEEYSVDLVAPYNYKVVADEKRKWGWNAVIAGCVGLFCGIAGLLAASRSPGKGRDALADDPSG</sequence>